<dbReference type="EMBL" id="PVTQ01000003">
    <property type="protein sequence ID" value="PRY91556.1"/>
    <property type="molecule type" value="Genomic_DNA"/>
</dbReference>
<protein>
    <submittedName>
        <fullName evidence="1">Flagellar hook-associated protein 3 FlgL</fullName>
    </submittedName>
</protein>
<gene>
    <name evidence="1" type="ORF">CLV74_103140</name>
</gene>
<accession>A0A2T0WXX8</accession>
<dbReference type="AlphaFoldDB" id="A0A2T0WXX8"/>
<keyword evidence="1" id="KW-0282">Flagellum</keyword>
<dbReference type="Proteomes" id="UP000238392">
    <property type="component" value="Unassembled WGS sequence"/>
</dbReference>
<evidence type="ECO:0000313" key="1">
    <source>
        <dbReference type="EMBL" id="PRY91556.1"/>
    </source>
</evidence>
<comment type="caution">
    <text evidence="1">The sequence shown here is derived from an EMBL/GenBank/DDBJ whole genome shotgun (WGS) entry which is preliminary data.</text>
</comment>
<keyword evidence="1" id="KW-0969">Cilium</keyword>
<proteinExistence type="predicted"/>
<reference evidence="1 2" key="1">
    <citation type="submission" date="2018-03" db="EMBL/GenBank/DDBJ databases">
        <title>Genomic Encyclopedia of Archaeal and Bacterial Type Strains, Phase II (KMG-II): from individual species to whole genera.</title>
        <authorList>
            <person name="Goeker M."/>
        </authorList>
    </citation>
    <scope>NUCLEOTIDE SEQUENCE [LARGE SCALE GENOMIC DNA]</scope>
    <source>
        <strain evidence="1 2">DSM 100212</strain>
    </source>
</reference>
<keyword evidence="1" id="KW-0966">Cell projection</keyword>
<keyword evidence="2" id="KW-1185">Reference proteome</keyword>
<evidence type="ECO:0000313" key="2">
    <source>
        <dbReference type="Proteomes" id="UP000238392"/>
    </source>
</evidence>
<name>A0A2T0WXX8_9RHOB</name>
<organism evidence="1 2">
    <name type="scientific">Donghicola tyrosinivorans</name>
    <dbReference type="NCBI Taxonomy" id="1652492"/>
    <lineage>
        <taxon>Bacteria</taxon>
        <taxon>Pseudomonadati</taxon>
        <taxon>Pseudomonadota</taxon>
        <taxon>Alphaproteobacteria</taxon>
        <taxon>Rhodobacterales</taxon>
        <taxon>Roseobacteraceae</taxon>
        <taxon>Donghicola</taxon>
    </lineage>
</organism>
<sequence>MTSIALGDLARNMMLRASNQRLMSEMQTLSETVAQGRVSDLAEHLKGDFRPLAAIEGRMATLSAFEQVMAEASAFLGAQQSAVTQLGENATALSETLLFSDASSGSNTEAVLAQEARNVFTQTVGALNGSAGGRSLFSGANVRASPLPPADEMLEQLTLEFGAIADLHQRAAAIKDWFTADGAGYAQAYSGNDDQLVGYALSSGDRITASVTAMDPDFREFLAQTATAALVPEVEVLESIGADLAASAQAFAEKSGLIGLSESRLEAMSVRDAAERSSLEIQLTDMTVPDLYEVAVRLEENQQALERMYLVTSKLSSMSLADYL</sequence>